<feature type="repeat" description="ANK" evidence="3">
    <location>
        <begin position="133"/>
        <end position="165"/>
    </location>
</feature>
<protein>
    <submittedName>
        <fullName evidence="5">7977_t:CDS:1</fullName>
    </submittedName>
</protein>
<feature type="transmembrane region" description="Helical" evidence="4">
    <location>
        <begin position="394"/>
        <end position="416"/>
    </location>
</feature>
<gene>
    <name evidence="5" type="ORF">AGERDE_LOCUS6341</name>
</gene>
<evidence type="ECO:0000313" key="5">
    <source>
        <dbReference type="EMBL" id="CAG8544257.1"/>
    </source>
</evidence>
<keyword evidence="2 3" id="KW-0040">ANK repeat</keyword>
<organism evidence="5 6">
    <name type="scientific">Ambispora gerdemannii</name>
    <dbReference type="NCBI Taxonomy" id="144530"/>
    <lineage>
        <taxon>Eukaryota</taxon>
        <taxon>Fungi</taxon>
        <taxon>Fungi incertae sedis</taxon>
        <taxon>Mucoromycota</taxon>
        <taxon>Glomeromycotina</taxon>
        <taxon>Glomeromycetes</taxon>
        <taxon>Archaeosporales</taxon>
        <taxon>Ambisporaceae</taxon>
        <taxon>Ambispora</taxon>
    </lineage>
</organism>
<evidence type="ECO:0000256" key="3">
    <source>
        <dbReference type="PROSITE-ProRule" id="PRU00023"/>
    </source>
</evidence>
<name>A0A9N9AY30_9GLOM</name>
<reference evidence="5" key="1">
    <citation type="submission" date="2021-06" db="EMBL/GenBank/DDBJ databases">
        <authorList>
            <person name="Kallberg Y."/>
            <person name="Tangrot J."/>
            <person name="Rosling A."/>
        </authorList>
    </citation>
    <scope>NUCLEOTIDE SEQUENCE</scope>
    <source>
        <strain evidence="5">MT106</strain>
    </source>
</reference>
<dbReference type="Gene3D" id="1.25.40.20">
    <property type="entry name" value="Ankyrin repeat-containing domain"/>
    <property type="match status" value="2"/>
</dbReference>
<dbReference type="InterPro" id="IPR036770">
    <property type="entry name" value="Ankyrin_rpt-contain_sf"/>
</dbReference>
<dbReference type="PROSITE" id="PS50088">
    <property type="entry name" value="ANK_REPEAT"/>
    <property type="match status" value="2"/>
</dbReference>
<feature type="transmembrane region" description="Helical" evidence="4">
    <location>
        <begin position="460"/>
        <end position="483"/>
    </location>
</feature>
<evidence type="ECO:0000256" key="4">
    <source>
        <dbReference type="SAM" id="Phobius"/>
    </source>
</evidence>
<dbReference type="Pfam" id="PF12796">
    <property type="entry name" value="Ank_2"/>
    <property type="match status" value="3"/>
</dbReference>
<dbReference type="SUPFAM" id="SSF48403">
    <property type="entry name" value="Ankyrin repeat"/>
    <property type="match status" value="1"/>
</dbReference>
<keyword evidence="4" id="KW-0812">Transmembrane</keyword>
<accession>A0A9N9AY30</accession>
<sequence>MHQVSFTTLKRYIQKDDYELMKNEIHRFSQVDNQVHIINKKDEHGDTLVHFAARYHAKNALKILVVEFGGDVTSVNIHGRQPLHEAIEDLECVQFLCRQPNIDIDCMKPMKGRLDIVKELTSKGANDKLLNKDGWNSLHLATKEGHLDVVKFLHKKSPESSLSPSTSGRLPIQTAALCNHPEIVYYFLVSSSRDSIKFLLSANDNSGLDLLQNAVISGNLELVQRLIVEYGASIMERDKLGRQTIHHAAMTGNIEVARYLVIHCCEITKNKNEEKVKFVNVLDEWDMWTPLHYASKQGYEEMGLSSFIFGAYAITVELAIPLIIQQELYGILCLVCHVQCLYYKYGDDERAERQPLIIPENETTLAIQYDSTQCIENKAIANEKQLSRIRQAKYFALFFLWILGFGLAQYLGVGLLKNLDKNGISWPTNLLGFCPAFFTLSGYIPQYIEIYIFGPSSFNFLAAFIYSLTIVCDCGIVFLSFLLRPVDEPGDR</sequence>
<evidence type="ECO:0000313" key="6">
    <source>
        <dbReference type="Proteomes" id="UP000789831"/>
    </source>
</evidence>
<dbReference type="Proteomes" id="UP000789831">
    <property type="component" value="Unassembled WGS sequence"/>
</dbReference>
<proteinExistence type="predicted"/>
<keyword evidence="4" id="KW-0472">Membrane</keyword>
<keyword evidence="1" id="KW-0677">Repeat</keyword>
<feature type="repeat" description="ANK" evidence="3">
    <location>
        <begin position="206"/>
        <end position="239"/>
    </location>
</feature>
<dbReference type="EMBL" id="CAJVPL010000973">
    <property type="protein sequence ID" value="CAG8544257.1"/>
    <property type="molecule type" value="Genomic_DNA"/>
</dbReference>
<keyword evidence="6" id="KW-1185">Reference proteome</keyword>
<dbReference type="AlphaFoldDB" id="A0A9N9AY30"/>
<comment type="caution">
    <text evidence="5">The sequence shown here is derived from an EMBL/GenBank/DDBJ whole genome shotgun (WGS) entry which is preliminary data.</text>
</comment>
<dbReference type="PANTHER" id="PTHR24198">
    <property type="entry name" value="ANKYRIN REPEAT AND PROTEIN KINASE DOMAIN-CONTAINING PROTEIN"/>
    <property type="match status" value="1"/>
</dbReference>
<evidence type="ECO:0000256" key="1">
    <source>
        <dbReference type="ARBA" id="ARBA00022737"/>
    </source>
</evidence>
<evidence type="ECO:0000256" key="2">
    <source>
        <dbReference type="ARBA" id="ARBA00023043"/>
    </source>
</evidence>
<dbReference type="OrthoDB" id="539213at2759"/>
<dbReference type="InterPro" id="IPR002110">
    <property type="entry name" value="Ankyrin_rpt"/>
</dbReference>
<keyword evidence="4" id="KW-1133">Transmembrane helix</keyword>
<feature type="transmembrane region" description="Helical" evidence="4">
    <location>
        <begin position="428"/>
        <end position="448"/>
    </location>
</feature>
<dbReference type="PROSITE" id="PS50297">
    <property type="entry name" value="ANK_REP_REGION"/>
    <property type="match status" value="1"/>
</dbReference>
<dbReference type="PANTHER" id="PTHR24198:SF165">
    <property type="entry name" value="ANKYRIN REPEAT-CONTAINING PROTEIN-RELATED"/>
    <property type="match status" value="1"/>
</dbReference>
<dbReference type="SMART" id="SM00248">
    <property type="entry name" value="ANK"/>
    <property type="match status" value="6"/>
</dbReference>